<comment type="similarity">
    <text evidence="5">Belongs to the complex I subunit 1 family.</text>
</comment>
<feature type="transmembrane region" description="Helical" evidence="6">
    <location>
        <begin position="123"/>
        <end position="144"/>
    </location>
</feature>
<proteinExistence type="inferred from homology"/>
<keyword evidence="3 6" id="KW-1133">Transmembrane helix</keyword>
<feature type="transmembrane region" description="Helical" evidence="6">
    <location>
        <begin position="316"/>
        <end position="339"/>
    </location>
</feature>
<dbReference type="PANTHER" id="PTHR11432">
    <property type="entry name" value="NADH DEHYDROGENASE SUBUNIT 1"/>
    <property type="match status" value="1"/>
</dbReference>
<evidence type="ECO:0000313" key="8">
    <source>
        <dbReference type="Proteomes" id="UP000051269"/>
    </source>
</evidence>
<keyword evidence="2 5" id="KW-0812">Transmembrane</keyword>
<reference evidence="7 8" key="1">
    <citation type="submission" date="2015-10" db="EMBL/GenBank/DDBJ databases">
        <title>Metagenome-Assembled Genomes uncover a global brackish microbiome.</title>
        <authorList>
            <person name="Hugerth L.W."/>
            <person name="Larsson J."/>
            <person name="Alneberg J."/>
            <person name="Lindh M.V."/>
            <person name="Legrand C."/>
            <person name="Pinhassi J."/>
            <person name="Andersson A.F."/>
        </authorList>
    </citation>
    <scope>NUCLEOTIDE SEQUENCE [LARGE SCALE GENOMIC DNA]</scope>
    <source>
        <strain evidence="7">BACL18 MAG-120507-bin52</strain>
    </source>
</reference>
<accession>A0A0R2RCW7</accession>
<feature type="transmembrane region" description="Helical" evidence="6">
    <location>
        <begin position="266"/>
        <end position="286"/>
    </location>
</feature>
<sequence length="378" mass="41596">LVMVPGSVTAERRLSAWMQDRHGPNRVGIPFTNIRIFGLGQGLADAMKFLLKEQFVPASVNRLYFNLAPILAMVPALVTVAVIPFSPGFDLRPLAGLMAPSFHWNASTVQAFQISGVVANLDIGLLFVFAVISLSVYGIVLAGWASNSKYPFLGGIRSSAQIISYEIAMGASVVPVFLVTQQLNLGKIVDYQIKNGWLALPHFGGGLAGIFTGLCLAFSFLVFLVAAFAETNRLPFDLPEAETELVGGYHTEYSGMRFALFFLGEYAAMISASAIMVTVFLGGWSLPLPWFNSLPMPEAWMGFALPSWLAGQPMPWWFGFVSVGVFLAKILVFIGFFIVIRWTIPRFKYDQLMNLGWKFFIPASFLNIFLVAALMLFQ</sequence>
<dbReference type="PROSITE" id="PS00668">
    <property type="entry name" value="COMPLEX1_ND1_2"/>
    <property type="match status" value="1"/>
</dbReference>
<keyword evidence="4 6" id="KW-0472">Membrane</keyword>
<comment type="subcellular location">
    <subcellularLocation>
        <location evidence="5">Cell membrane</location>
        <topology evidence="5">Multi-pass membrane protein</topology>
    </subcellularLocation>
    <subcellularLocation>
        <location evidence="1">Membrane</location>
        <topology evidence="1">Multi-pass membrane protein</topology>
    </subcellularLocation>
</comment>
<name>A0A0R2RCW7_9BACT</name>
<dbReference type="HAMAP" id="MF_01350">
    <property type="entry name" value="NDH1_NuoH"/>
    <property type="match status" value="1"/>
</dbReference>
<dbReference type="Pfam" id="PF00146">
    <property type="entry name" value="NADHdh"/>
    <property type="match status" value="1"/>
</dbReference>
<dbReference type="GO" id="GO:0005886">
    <property type="term" value="C:plasma membrane"/>
    <property type="evidence" value="ECO:0007669"/>
    <property type="project" value="UniProtKB-SubCell"/>
</dbReference>
<dbReference type="GO" id="GO:0003954">
    <property type="term" value="F:NADH dehydrogenase activity"/>
    <property type="evidence" value="ECO:0007669"/>
    <property type="project" value="TreeGrafter"/>
</dbReference>
<evidence type="ECO:0008006" key="9">
    <source>
        <dbReference type="Google" id="ProtNLM"/>
    </source>
</evidence>
<gene>
    <name evidence="7" type="ORF">ABR82_08160</name>
</gene>
<evidence type="ECO:0000256" key="4">
    <source>
        <dbReference type="ARBA" id="ARBA00023136"/>
    </source>
</evidence>
<keyword evidence="5" id="KW-0520">NAD</keyword>
<dbReference type="PANTHER" id="PTHR11432:SF3">
    <property type="entry name" value="NADH-UBIQUINONE OXIDOREDUCTASE CHAIN 1"/>
    <property type="match status" value="1"/>
</dbReference>
<dbReference type="GO" id="GO:0009060">
    <property type="term" value="P:aerobic respiration"/>
    <property type="evidence" value="ECO:0007669"/>
    <property type="project" value="TreeGrafter"/>
</dbReference>
<dbReference type="InterPro" id="IPR001694">
    <property type="entry name" value="NADH_UbQ_OxRdtase_su1/FPO"/>
</dbReference>
<evidence type="ECO:0000256" key="1">
    <source>
        <dbReference type="ARBA" id="ARBA00004141"/>
    </source>
</evidence>
<dbReference type="InterPro" id="IPR018086">
    <property type="entry name" value="NADH_UbQ_OxRdtase_su1_CS"/>
</dbReference>
<evidence type="ECO:0000256" key="6">
    <source>
        <dbReference type="SAM" id="Phobius"/>
    </source>
</evidence>
<feature type="transmembrane region" description="Helical" evidence="6">
    <location>
        <begin position="63"/>
        <end position="85"/>
    </location>
</feature>
<feature type="transmembrane region" description="Helical" evidence="6">
    <location>
        <begin position="165"/>
        <end position="183"/>
    </location>
</feature>
<dbReference type="AlphaFoldDB" id="A0A0R2RCW7"/>
<protein>
    <recommendedName>
        <fullName evidence="9">NADH-quinone oxidoreductase subunit H</fullName>
    </recommendedName>
</protein>
<feature type="non-terminal residue" evidence="7">
    <location>
        <position position="1"/>
    </location>
</feature>
<dbReference type="EMBL" id="LIBO01000291">
    <property type="protein sequence ID" value="KRO60396.1"/>
    <property type="molecule type" value="Genomic_DNA"/>
</dbReference>
<evidence type="ECO:0000256" key="3">
    <source>
        <dbReference type="ARBA" id="ARBA00022989"/>
    </source>
</evidence>
<evidence type="ECO:0000256" key="5">
    <source>
        <dbReference type="RuleBase" id="RU000471"/>
    </source>
</evidence>
<evidence type="ECO:0000313" key="7">
    <source>
        <dbReference type="EMBL" id="KRO60396.1"/>
    </source>
</evidence>
<organism evidence="7 8">
    <name type="scientific">Verrucomicrobia subdivision 6 bacterium BACL9 MAG-120507-bin52</name>
    <dbReference type="NCBI Taxonomy" id="1655590"/>
    <lineage>
        <taxon>Bacteria</taxon>
        <taxon>Pseudomonadati</taxon>
        <taxon>Verrucomicrobiota</taxon>
        <taxon>Verrucomicrobiia</taxon>
        <taxon>Verrucomicrobiales</taxon>
        <taxon>Verrucomicrobia subdivision 6</taxon>
    </lineage>
</organism>
<evidence type="ECO:0000256" key="2">
    <source>
        <dbReference type="ARBA" id="ARBA00022692"/>
    </source>
</evidence>
<feature type="transmembrane region" description="Helical" evidence="6">
    <location>
        <begin position="203"/>
        <end position="229"/>
    </location>
</feature>
<feature type="transmembrane region" description="Helical" evidence="6">
    <location>
        <begin position="359"/>
        <end position="377"/>
    </location>
</feature>
<comment type="caution">
    <text evidence="7">The sequence shown here is derived from an EMBL/GenBank/DDBJ whole genome shotgun (WGS) entry which is preliminary data.</text>
</comment>
<dbReference type="Proteomes" id="UP000051269">
    <property type="component" value="Unassembled WGS sequence"/>
</dbReference>